<protein>
    <submittedName>
        <fullName evidence="1 3">Uncharacterized protein</fullName>
    </submittedName>
</protein>
<organism evidence="3">
    <name type="scientific">Rodentolepis nana</name>
    <name type="common">Dwarf tapeworm</name>
    <name type="synonym">Hymenolepis nana</name>
    <dbReference type="NCBI Taxonomy" id="102285"/>
    <lineage>
        <taxon>Eukaryota</taxon>
        <taxon>Metazoa</taxon>
        <taxon>Spiralia</taxon>
        <taxon>Lophotrochozoa</taxon>
        <taxon>Platyhelminthes</taxon>
        <taxon>Cestoda</taxon>
        <taxon>Eucestoda</taxon>
        <taxon>Cyclophyllidea</taxon>
        <taxon>Hymenolepididae</taxon>
        <taxon>Rodentolepis</taxon>
    </lineage>
</organism>
<dbReference type="Proteomes" id="UP000278807">
    <property type="component" value="Unassembled WGS sequence"/>
</dbReference>
<dbReference type="AlphaFoldDB" id="A0A0R3TVW8"/>
<evidence type="ECO:0000313" key="2">
    <source>
        <dbReference type="Proteomes" id="UP000278807"/>
    </source>
</evidence>
<dbReference type="InterPro" id="IPR042411">
    <property type="entry name" value="WDR27"/>
</dbReference>
<accession>A0A0R3TVW8</accession>
<dbReference type="WBParaSite" id="HNAJ_0001198601-mRNA-1">
    <property type="protein sequence ID" value="HNAJ_0001198601-mRNA-1"/>
    <property type="gene ID" value="HNAJ_0001198601"/>
</dbReference>
<gene>
    <name evidence="1" type="ORF">HNAJ_LOCUS11975</name>
</gene>
<evidence type="ECO:0000313" key="1">
    <source>
        <dbReference type="EMBL" id="VDO11878.1"/>
    </source>
</evidence>
<proteinExistence type="predicted"/>
<dbReference type="PANTHER" id="PTHR44525:SF1">
    <property type="entry name" value="WD REPEAT-CONTAINING PROTEIN 27"/>
    <property type="match status" value="1"/>
</dbReference>
<sequence>MTIVTDTDSIFIVTSAAICLLNPRTRSFEFSIPFSNFFESNWYYAISAKVFTSDREVVLALQSLNNRYVLASMDKSVFSNCNNEFSATNISENGFAALSFLAATALDELSPFIKALAHNNSSNASKAKQSSVLNARPGVRCLVNKNNSSDNHLNRPVAFHQKIKSSGYGAQNAKVKMFKPQIHKTQTKVKPSRILLNNKLHRRYPVDVEPSFSCLVSEKLEAEETPIFAVSYSRNTTIF</sequence>
<name>A0A0R3TVW8_RODNA</name>
<reference evidence="1 2" key="2">
    <citation type="submission" date="2018-11" db="EMBL/GenBank/DDBJ databases">
        <authorList>
            <consortium name="Pathogen Informatics"/>
        </authorList>
    </citation>
    <scope>NUCLEOTIDE SEQUENCE [LARGE SCALE GENOMIC DNA]</scope>
</reference>
<evidence type="ECO:0000313" key="3">
    <source>
        <dbReference type="WBParaSite" id="HNAJ_0001198601-mRNA-1"/>
    </source>
</evidence>
<dbReference type="EMBL" id="UZAE01013937">
    <property type="protein sequence ID" value="VDO11878.1"/>
    <property type="molecule type" value="Genomic_DNA"/>
</dbReference>
<keyword evidence="2" id="KW-1185">Reference proteome</keyword>
<reference evidence="3" key="1">
    <citation type="submission" date="2017-02" db="UniProtKB">
        <authorList>
            <consortium name="WormBaseParasite"/>
        </authorList>
    </citation>
    <scope>IDENTIFICATION</scope>
</reference>
<dbReference type="STRING" id="102285.A0A0R3TVW8"/>
<dbReference type="PANTHER" id="PTHR44525">
    <property type="entry name" value="WD REPEAT-CONTAINING PROTEIN 27"/>
    <property type="match status" value="1"/>
</dbReference>